<evidence type="ECO:0000256" key="1">
    <source>
        <dbReference type="SAM" id="Phobius"/>
    </source>
</evidence>
<name>A0A811LQQ8_9BILA</name>
<dbReference type="EMBL" id="CAJFDH010000006">
    <property type="protein sequence ID" value="CAD5229483.1"/>
    <property type="molecule type" value="Genomic_DNA"/>
</dbReference>
<gene>
    <name evidence="2" type="ORF">BOKJ2_LOCUS13542</name>
</gene>
<accession>A0A811LQQ8</accession>
<dbReference type="AlphaFoldDB" id="A0A811LQQ8"/>
<dbReference type="Pfam" id="PF05439">
    <property type="entry name" value="JTB"/>
    <property type="match status" value="1"/>
</dbReference>
<evidence type="ECO:0000313" key="3">
    <source>
        <dbReference type="Proteomes" id="UP000614601"/>
    </source>
</evidence>
<feature type="transmembrane region" description="Helical" evidence="1">
    <location>
        <begin position="129"/>
        <end position="149"/>
    </location>
</feature>
<dbReference type="GO" id="GO:0016020">
    <property type="term" value="C:membrane"/>
    <property type="evidence" value="ECO:0007669"/>
    <property type="project" value="InterPro"/>
</dbReference>
<dbReference type="GO" id="GO:0005819">
    <property type="term" value="C:spindle"/>
    <property type="evidence" value="ECO:0007669"/>
    <property type="project" value="TreeGrafter"/>
</dbReference>
<dbReference type="EMBL" id="CAJFCW020000006">
    <property type="protein sequence ID" value="CAG9126758.1"/>
    <property type="molecule type" value="Genomic_DNA"/>
</dbReference>
<sequence length="167" mass="19339">MIETCTTRRMLLLICALLVSSTIILVFEEYVEDSELEASRKLRQNGKMIYAKPEDSKKEVPVTTISECSSEASLKLVEECQSCSNFEVKALKTDYCKDTGYYTKFLCEANNQTLYTPCYSKQVRAFVRFNMFAGMSFAWSVLFYSFVAWRRKIVEMRGYSRVSQFLS</sequence>
<dbReference type="OrthoDB" id="5971907at2759"/>
<evidence type="ECO:0008006" key="4">
    <source>
        <dbReference type="Google" id="ProtNLM"/>
    </source>
</evidence>
<protein>
    <recommendedName>
        <fullName evidence="4">Jumping translocation breakpoint protein</fullName>
    </recommendedName>
</protein>
<dbReference type="PANTHER" id="PTHR13041:SF3">
    <property type="entry name" value="PROTEIN JTB"/>
    <property type="match status" value="1"/>
</dbReference>
<dbReference type="GO" id="GO:0030496">
    <property type="term" value="C:midbody"/>
    <property type="evidence" value="ECO:0007669"/>
    <property type="project" value="TreeGrafter"/>
</dbReference>
<keyword evidence="1" id="KW-0812">Transmembrane</keyword>
<proteinExistence type="predicted"/>
<dbReference type="GO" id="GO:0005813">
    <property type="term" value="C:centrosome"/>
    <property type="evidence" value="ECO:0007669"/>
    <property type="project" value="TreeGrafter"/>
</dbReference>
<keyword evidence="1" id="KW-1133">Transmembrane helix</keyword>
<reference evidence="2" key="1">
    <citation type="submission" date="2020-09" db="EMBL/GenBank/DDBJ databases">
        <authorList>
            <person name="Kikuchi T."/>
        </authorList>
    </citation>
    <scope>NUCLEOTIDE SEQUENCE</scope>
    <source>
        <strain evidence="2">SH1</strain>
    </source>
</reference>
<dbReference type="Gene3D" id="3.30.720.220">
    <property type="match status" value="1"/>
</dbReference>
<keyword evidence="3" id="KW-1185">Reference proteome</keyword>
<dbReference type="GO" id="GO:0005737">
    <property type="term" value="C:cytoplasm"/>
    <property type="evidence" value="ECO:0007669"/>
    <property type="project" value="TreeGrafter"/>
</dbReference>
<dbReference type="InterPro" id="IPR008657">
    <property type="entry name" value="JTB"/>
</dbReference>
<keyword evidence="1" id="KW-0472">Membrane</keyword>
<dbReference type="Proteomes" id="UP000783686">
    <property type="component" value="Unassembled WGS sequence"/>
</dbReference>
<feature type="transmembrane region" description="Helical" evidence="1">
    <location>
        <begin position="10"/>
        <end position="27"/>
    </location>
</feature>
<dbReference type="Proteomes" id="UP000614601">
    <property type="component" value="Unassembled WGS sequence"/>
</dbReference>
<organism evidence="2 3">
    <name type="scientific">Bursaphelenchus okinawaensis</name>
    <dbReference type="NCBI Taxonomy" id="465554"/>
    <lineage>
        <taxon>Eukaryota</taxon>
        <taxon>Metazoa</taxon>
        <taxon>Ecdysozoa</taxon>
        <taxon>Nematoda</taxon>
        <taxon>Chromadorea</taxon>
        <taxon>Rhabditida</taxon>
        <taxon>Tylenchina</taxon>
        <taxon>Tylenchomorpha</taxon>
        <taxon>Aphelenchoidea</taxon>
        <taxon>Aphelenchoididae</taxon>
        <taxon>Bursaphelenchus</taxon>
    </lineage>
</organism>
<dbReference type="PANTHER" id="PTHR13041">
    <property type="entry name" value="JTB PROTEIN-RELATED"/>
    <property type="match status" value="1"/>
</dbReference>
<evidence type="ECO:0000313" key="2">
    <source>
        <dbReference type="EMBL" id="CAD5229483.1"/>
    </source>
</evidence>
<dbReference type="GO" id="GO:0000281">
    <property type="term" value="P:mitotic cytokinesis"/>
    <property type="evidence" value="ECO:0007669"/>
    <property type="project" value="TreeGrafter"/>
</dbReference>
<comment type="caution">
    <text evidence="2">The sequence shown here is derived from an EMBL/GenBank/DDBJ whole genome shotgun (WGS) entry which is preliminary data.</text>
</comment>